<keyword evidence="1" id="KW-0167">Capsid protein</keyword>
<proteinExistence type="predicted"/>
<evidence type="ECO:0000313" key="2">
    <source>
        <dbReference type="Proteomes" id="UP000002215"/>
    </source>
</evidence>
<accession>A0A979GZ85</accession>
<dbReference type="OrthoDB" id="9803752at2"/>
<dbReference type="Gene3D" id="2.60.40.2340">
    <property type="match status" value="1"/>
</dbReference>
<dbReference type="PANTHER" id="PTHR40050">
    <property type="entry name" value="INNER SPORE COAT PROTEIN H"/>
    <property type="match status" value="1"/>
</dbReference>
<protein>
    <submittedName>
        <fullName evidence="1">Spore coat protein CotH</fullName>
    </submittedName>
</protein>
<dbReference type="EMBL" id="CP001699">
    <property type="protein sequence ID" value="ACU62345.1"/>
    <property type="molecule type" value="Genomic_DNA"/>
</dbReference>
<evidence type="ECO:0000313" key="1">
    <source>
        <dbReference type="EMBL" id="ACU62345.1"/>
    </source>
</evidence>
<dbReference type="RefSeq" id="WP_012792513.1">
    <property type="nucleotide sequence ID" value="NC_013132.1"/>
</dbReference>
<keyword evidence="1" id="KW-0946">Virion</keyword>
<dbReference type="KEGG" id="cpi:Cpin_4911"/>
<dbReference type="AlphaFoldDB" id="A0A979GZ85"/>
<gene>
    <name evidence="1" type="ordered locus">Cpin_4911</name>
</gene>
<dbReference type="Proteomes" id="UP000002215">
    <property type="component" value="Chromosome"/>
</dbReference>
<dbReference type="Pfam" id="PF08757">
    <property type="entry name" value="CotH"/>
    <property type="match status" value="1"/>
</dbReference>
<name>A0A979GZ85_CHIPD</name>
<sequence>MTRNIYAILVLLCTVLPACRKEETTQLSGDPIADTVVPSAKEILSFTFEAKNNPQQLVRDVVCHVYEDHISGCIPYLSSNKSLIATFNTTGTSVIVNGVVQQTGVTSNDFSRPLTFTVKAADNTTKDYTLQLFTFTGLPILYIETENPVVSKDDYVKGHMTIDANTKYPQAVTDMQLEMRGRGSSTWNMPKKPYRIKLNTKTEMLGMPAAKKWVLLANFADKTLLRNYLALEIGRRFEAAFTPRARFVEVILNGEFMGNYLLTDQVEVGATRVNIPELKPSSTATDISGGYLLEVDERLDETVWFRSQLQVPFTIKSPEDITSAQLDYIRNYIQQTENTLYSPGFADPVEGYSKYINTPTFINWFLVNELLKNNDAVFFSSVFMYKDRNAKLSMGPIWDFDLALGNVTYNGNNIPEGWWVKNAAWINRLFDDPVFVKQVKDRWNILKATQISTLYTFINESAAQLKYSQQENFNKWDLLYNYTWPNAVSLGSYDSEVQYMKDWLAKRIKWMDAEINKL</sequence>
<dbReference type="PANTHER" id="PTHR40050:SF1">
    <property type="entry name" value="INNER SPORE COAT PROTEIN H"/>
    <property type="match status" value="1"/>
</dbReference>
<reference evidence="1 2" key="2">
    <citation type="journal article" date="2010" name="Stand. Genomic Sci.">
        <title>Complete genome sequence of Chitinophaga pinensis type strain (UQM 2034).</title>
        <authorList>
            <person name="Glavina Del Rio T."/>
            <person name="Abt B."/>
            <person name="Spring S."/>
            <person name="Lapidus A."/>
            <person name="Nolan M."/>
            <person name="Tice H."/>
            <person name="Copeland A."/>
            <person name="Cheng J.F."/>
            <person name="Chen F."/>
            <person name="Bruce D."/>
            <person name="Goodwin L."/>
            <person name="Pitluck S."/>
            <person name="Ivanova N."/>
            <person name="Mavromatis K."/>
            <person name="Mikhailova N."/>
            <person name="Pati A."/>
            <person name="Chen A."/>
            <person name="Palaniappan K."/>
            <person name="Land M."/>
            <person name="Hauser L."/>
            <person name="Chang Y.J."/>
            <person name="Jeffries C.D."/>
            <person name="Chain P."/>
            <person name="Saunders E."/>
            <person name="Detter J.C."/>
            <person name="Brettin T."/>
            <person name="Rohde M."/>
            <person name="Goker M."/>
            <person name="Bristow J."/>
            <person name="Eisen J.A."/>
            <person name="Markowitz V."/>
            <person name="Hugenholtz P."/>
            <person name="Kyrpides N.C."/>
            <person name="Klenk H.P."/>
            <person name="Lucas S."/>
        </authorList>
    </citation>
    <scope>NUCLEOTIDE SEQUENCE [LARGE SCALE GENOMIC DNA]</scope>
    <source>
        <strain evidence="2">ATCC 43595 / DSM 2588 / LMG 13176 / NBRC 15968 / NCIMB 11800 / UQM 2034</strain>
    </source>
</reference>
<reference evidence="2" key="1">
    <citation type="submission" date="2009-08" db="EMBL/GenBank/DDBJ databases">
        <title>The complete genome of Chitinophaga pinensis DSM 2588.</title>
        <authorList>
            <consortium name="US DOE Joint Genome Institute (JGI-PGF)"/>
            <person name="Lucas S."/>
            <person name="Copeland A."/>
            <person name="Lapidus A."/>
            <person name="Glavina del Rio T."/>
            <person name="Dalin E."/>
            <person name="Tice H."/>
            <person name="Bruce D."/>
            <person name="Goodwin L."/>
            <person name="Pitluck S."/>
            <person name="Kyrpides N."/>
            <person name="Mavromatis K."/>
            <person name="Ivanova N."/>
            <person name="Mikhailova N."/>
            <person name="Sims D."/>
            <person name="Meinche L."/>
            <person name="Brettin T."/>
            <person name="Detter J.C."/>
            <person name="Han C."/>
            <person name="Larimer F."/>
            <person name="Land M."/>
            <person name="Hauser L."/>
            <person name="Markowitz V."/>
            <person name="Cheng J.-F."/>
            <person name="Hugenholtz P."/>
            <person name="Woyke T."/>
            <person name="Wu D."/>
            <person name="Spring S."/>
            <person name="Klenk H.-P."/>
            <person name="Eisen J.A."/>
        </authorList>
    </citation>
    <scope>NUCLEOTIDE SEQUENCE [LARGE SCALE GENOMIC DNA]</scope>
    <source>
        <strain evidence="2">ATCC 43595 / DSM 2588 / LMG 13176 / NBRC 15968 / NCIMB 11800 / UQM 2034</strain>
    </source>
</reference>
<organism evidence="1 2">
    <name type="scientific">Chitinophaga pinensis (strain ATCC 43595 / DSM 2588 / LMG 13176 / NBRC 15968 / NCIMB 11800 / UQM 2034)</name>
    <dbReference type="NCBI Taxonomy" id="485918"/>
    <lineage>
        <taxon>Bacteria</taxon>
        <taxon>Pseudomonadati</taxon>
        <taxon>Bacteroidota</taxon>
        <taxon>Chitinophagia</taxon>
        <taxon>Chitinophagales</taxon>
        <taxon>Chitinophagaceae</taxon>
        <taxon>Chitinophaga</taxon>
    </lineage>
</organism>
<dbReference type="InterPro" id="IPR014867">
    <property type="entry name" value="Spore_coat_CotH_CotH2/3/7"/>
</dbReference>